<dbReference type="VEuPathDB" id="FungiDB:FOZG_10622"/>
<gene>
    <name evidence="2" type="ORF">BFJ68_g13296</name>
</gene>
<name>A0A420Q319_FUSOX</name>
<dbReference type="InterPro" id="IPR013640">
    <property type="entry name" value="Vfa1"/>
</dbReference>
<dbReference type="VEuPathDB" id="FungiDB:FOC4_g10013288"/>
<feature type="region of interest" description="Disordered" evidence="1">
    <location>
        <begin position="64"/>
        <end position="144"/>
    </location>
</feature>
<evidence type="ECO:0000256" key="1">
    <source>
        <dbReference type="SAM" id="MobiDB-lite"/>
    </source>
</evidence>
<dbReference type="GO" id="GO:0007034">
    <property type="term" value="P:vacuolar transport"/>
    <property type="evidence" value="ECO:0007669"/>
    <property type="project" value="TreeGrafter"/>
</dbReference>
<dbReference type="EMBL" id="MRCY01000096">
    <property type="protein sequence ID" value="RKK99161.1"/>
    <property type="molecule type" value="Genomic_DNA"/>
</dbReference>
<protein>
    <recommendedName>
        <fullName evidence="4">DUF1742-domain-containing protein</fullName>
    </recommendedName>
</protein>
<dbReference type="VEuPathDB" id="FungiDB:FOMG_06224"/>
<proteinExistence type="predicted"/>
<dbReference type="GO" id="GO:0005768">
    <property type="term" value="C:endosome"/>
    <property type="evidence" value="ECO:0007669"/>
    <property type="project" value="TreeGrafter"/>
</dbReference>
<dbReference type="Proteomes" id="UP000285860">
    <property type="component" value="Unassembled WGS sequence"/>
</dbReference>
<evidence type="ECO:0008006" key="4">
    <source>
        <dbReference type="Google" id="ProtNLM"/>
    </source>
</evidence>
<dbReference type="PANTHER" id="PTHR28218">
    <property type="entry name" value="VPS4-ASSOCIATED PROTEIN 1"/>
    <property type="match status" value="1"/>
</dbReference>
<dbReference type="VEuPathDB" id="FungiDB:FOMG_06223"/>
<dbReference type="VEuPathDB" id="FungiDB:FOIG_09414"/>
<evidence type="ECO:0000313" key="2">
    <source>
        <dbReference type="EMBL" id="RKK99161.1"/>
    </source>
</evidence>
<dbReference type="Pfam" id="PF08432">
    <property type="entry name" value="Vfa1"/>
    <property type="match status" value="1"/>
</dbReference>
<dbReference type="VEuPathDB" id="FungiDB:FOZG_10621"/>
<organism evidence="2 3">
    <name type="scientific">Fusarium oxysporum</name>
    <name type="common">Fusarium vascular wilt</name>
    <dbReference type="NCBI Taxonomy" id="5507"/>
    <lineage>
        <taxon>Eukaryota</taxon>
        <taxon>Fungi</taxon>
        <taxon>Dikarya</taxon>
        <taxon>Ascomycota</taxon>
        <taxon>Pezizomycotina</taxon>
        <taxon>Sordariomycetes</taxon>
        <taxon>Hypocreomycetidae</taxon>
        <taxon>Hypocreales</taxon>
        <taxon>Nectriaceae</taxon>
        <taxon>Fusarium</taxon>
        <taxon>Fusarium oxysporum species complex</taxon>
    </lineage>
</organism>
<reference evidence="2 3" key="1">
    <citation type="journal article" date="2018" name="Sci. Rep.">
        <title>Characterisation of pathogen-specific regions and novel effector candidates in Fusarium oxysporum f. sp. cepae.</title>
        <authorList>
            <person name="Armitage A.D."/>
            <person name="Taylor A."/>
            <person name="Sobczyk M.K."/>
            <person name="Baxter L."/>
            <person name="Greenfield B.P."/>
            <person name="Bates H.J."/>
            <person name="Wilson F."/>
            <person name="Jackson A.C."/>
            <person name="Ott S."/>
            <person name="Harrison R.J."/>
            <person name="Clarkson J.P."/>
        </authorList>
    </citation>
    <scope>NUCLEOTIDE SEQUENCE [LARGE SCALE GENOMIC DNA]</scope>
    <source>
        <strain evidence="2 3">Fo_A28</strain>
    </source>
</reference>
<sequence>MATTFPNIYTLRKVAETAAKACDICYKSSTSVLITPDQKDFFFVCPVHLKDRYFCTPKIDEEAAKRKREKELEEEKERVKKEYEEKQKKKKEKEEKKEKEKDKDKKEKDGDKEKDKEDKDEKKDEDKEDKSPPPEEEPRVFELKTRGGWRHETVRQFSGFAFIHSDCFLRIFSTPNPPQDEVNYVGRASAWRKLDNMCLFPKELGIPGPLRVSRAAISGAGRIADLPFLDRLPLELVDMVQSHCPDAYFWNMVHRLNHKKRLRFRQPMITTLIRKDLSCTKSWKRGKAAPDSEERLKDPECLCITLDSDGICEIQRLQNHPHPPNHDPNVKFRRHVLTNEKDVKSADAYFQDGLCCLRAHAAHPGFPTWDLPSGSWLLSNTIN</sequence>
<dbReference type="VEuPathDB" id="FungiDB:FOXG_18931"/>
<dbReference type="VEuPathDB" id="FungiDB:FOIG_09415"/>
<dbReference type="VEuPathDB" id="FungiDB:FOC1_g10010735"/>
<evidence type="ECO:0000313" key="3">
    <source>
        <dbReference type="Proteomes" id="UP000285860"/>
    </source>
</evidence>
<dbReference type="PANTHER" id="PTHR28218:SF1">
    <property type="entry name" value="VPS4-ASSOCIATED PROTEIN 1"/>
    <property type="match status" value="1"/>
</dbReference>
<dbReference type="AlphaFoldDB" id="A0A420Q319"/>
<accession>A0A420Q319</accession>
<dbReference type="VEuPathDB" id="FungiDB:HZS61_003511"/>
<comment type="caution">
    <text evidence="2">The sequence shown here is derived from an EMBL/GenBank/DDBJ whole genome shotgun (WGS) entry which is preliminary data.</text>
</comment>
<dbReference type="VEuPathDB" id="FungiDB:FOXG_04906"/>